<evidence type="ECO:0000256" key="8">
    <source>
        <dbReference type="RuleBase" id="RU000304"/>
    </source>
</evidence>
<comment type="caution">
    <text evidence="11">The sequence shown here is derived from an EMBL/GenBank/DDBJ whole genome shotgun (WGS) entry which is preliminary data.</text>
</comment>
<dbReference type="InterPro" id="IPR011009">
    <property type="entry name" value="Kinase-like_dom_sf"/>
</dbReference>
<dbReference type="VEuPathDB" id="AmoebaDB:FDP41_000339"/>
<evidence type="ECO:0000256" key="3">
    <source>
        <dbReference type="ARBA" id="ARBA00022679"/>
    </source>
</evidence>
<evidence type="ECO:0000256" key="6">
    <source>
        <dbReference type="ARBA" id="ARBA00022840"/>
    </source>
</evidence>
<dbReference type="OMA" id="AKFYKMM"/>
<sequence>MDLRVGGKWKLGRKVGSGSFGEIYQGTNIQSGEKVAIKLESVKTRHPQLLYESRLYKLLNLGGPAVGIPSVKWYGVEGDYNVMVIDLLGPSLEDLFNFCGRKFSLKTVLMLADQMISRVEFLHSKNFIHRDIKPDNFLMGTGKKGHHVYIIDYGLAKKYRDSKTHAHIPFKDNKSLTGTARYASINAHLGIEQSRRDDLESLGYVFMYFLRGNLPWQGLKAQSKQQKYDLISEKKMSTTVEALCKGYAPEFSTYLKYVRSLRFEDKPDYAYLRKLFRDLFTREGYQMDYVFDWTIKRINNMPISTNAQSWLEEQQQQMENQKVSLSQQNSSSALMPSQQEHSQFLPQSNSSNNITLPEAHKLGMHTSSSSYTKASNFAEHHQSSSQQQPAVTVRSSRNVSYAPAVSRGYLSGGRNLGTGGTANATGHVSPNHTNSNGYSSNATTGYRSSNLSSSAKYLTTATTASSQLRRKQ</sequence>
<dbReference type="SMART" id="SM00220">
    <property type="entry name" value="S_TKc"/>
    <property type="match status" value="1"/>
</dbReference>
<dbReference type="RefSeq" id="XP_044569153.1">
    <property type="nucleotide sequence ID" value="XM_044706688.1"/>
</dbReference>
<dbReference type="PANTHER" id="PTHR11909">
    <property type="entry name" value="CASEIN KINASE-RELATED"/>
    <property type="match status" value="1"/>
</dbReference>
<reference evidence="11 12" key="1">
    <citation type="journal article" date="2019" name="Sci. Rep.">
        <title>Nanopore sequencing improves the draft genome of the human pathogenic amoeba Naegleria fowleri.</title>
        <authorList>
            <person name="Liechti N."/>
            <person name="Schurch N."/>
            <person name="Bruggmann R."/>
            <person name="Wittwer M."/>
        </authorList>
    </citation>
    <scope>NUCLEOTIDE SEQUENCE [LARGE SCALE GENOMIC DNA]</scope>
    <source>
        <strain evidence="11 12">ATCC 30894</strain>
    </source>
</reference>
<dbReference type="VEuPathDB" id="AmoebaDB:NfTy_000450"/>
<dbReference type="GO" id="GO:0004674">
    <property type="term" value="F:protein serine/threonine kinase activity"/>
    <property type="evidence" value="ECO:0007669"/>
    <property type="project" value="UniProtKB-KW"/>
</dbReference>
<keyword evidence="6 7" id="KW-0067">ATP-binding</keyword>
<dbReference type="GeneID" id="68107557"/>
<keyword evidence="5" id="KW-0418">Kinase</keyword>
<dbReference type="OrthoDB" id="10256129at2759"/>
<dbReference type="PROSITE" id="PS00107">
    <property type="entry name" value="PROTEIN_KINASE_ATP"/>
    <property type="match status" value="1"/>
</dbReference>
<dbReference type="Pfam" id="PF00069">
    <property type="entry name" value="Pkinase"/>
    <property type="match status" value="1"/>
</dbReference>
<feature type="region of interest" description="Disordered" evidence="9">
    <location>
        <begin position="312"/>
        <end position="472"/>
    </location>
</feature>
<dbReference type="GO" id="GO:0005634">
    <property type="term" value="C:nucleus"/>
    <property type="evidence" value="ECO:0007669"/>
    <property type="project" value="UniProtKB-ARBA"/>
</dbReference>
<dbReference type="GO" id="GO:0005524">
    <property type="term" value="F:ATP binding"/>
    <property type="evidence" value="ECO:0007669"/>
    <property type="project" value="UniProtKB-UniRule"/>
</dbReference>
<evidence type="ECO:0000256" key="1">
    <source>
        <dbReference type="ARBA" id="ARBA00012513"/>
    </source>
</evidence>
<dbReference type="PROSITE" id="PS50011">
    <property type="entry name" value="PROTEIN_KINASE_DOM"/>
    <property type="match status" value="1"/>
</dbReference>
<organism evidence="11 12">
    <name type="scientific">Naegleria fowleri</name>
    <name type="common">Brain eating amoeba</name>
    <dbReference type="NCBI Taxonomy" id="5763"/>
    <lineage>
        <taxon>Eukaryota</taxon>
        <taxon>Discoba</taxon>
        <taxon>Heterolobosea</taxon>
        <taxon>Tetramitia</taxon>
        <taxon>Eutetramitia</taxon>
        <taxon>Vahlkampfiidae</taxon>
        <taxon>Naegleria</taxon>
    </lineage>
</organism>
<dbReference type="CDD" id="cd14125">
    <property type="entry name" value="STKc_CK1_delta_epsilon"/>
    <property type="match status" value="1"/>
</dbReference>
<gene>
    <name evidence="11" type="ORF">FDP41_000339</name>
</gene>
<feature type="compositionally biased region" description="Polar residues" evidence="9">
    <location>
        <begin position="383"/>
        <end position="399"/>
    </location>
</feature>
<proteinExistence type="inferred from homology"/>
<dbReference type="Proteomes" id="UP000444721">
    <property type="component" value="Unassembled WGS sequence"/>
</dbReference>
<evidence type="ECO:0000313" key="11">
    <source>
        <dbReference type="EMBL" id="KAF0984440.1"/>
    </source>
</evidence>
<feature type="binding site" evidence="7">
    <location>
        <position position="38"/>
    </location>
    <ligand>
        <name>ATP</name>
        <dbReference type="ChEBI" id="CHEBI:30616"/>
    </ligand>
</feature>
<name>A0A6A5CFU0_NAEFO</name>
<accession>A0A6A5CFU0</accession>
<evidence type="ECO:0000256" key="5">
    <source>
        <dbReference type="ARBA" id="ARBA00022777"/>
    </source>
</evidence>
<dbReference type="EC" id="2.7.11.1" evidence="1"/>
<dbReference type="SUPFAM" id="SSF56112">
    <property type="entry name" value="Protein kinase-like (PK-like)"/>
    <property type="match status" value="1"/>
</dbReference>
<feature type="compositionally biased region" description="Polar residues" evidence="9">
    <location>
        <begin position="365"/>
        <end position="375"/>
    </location>
</feature>
<dbReference type="PROSITE" id="PS00108">
    <property type="entry name" value="PROTEIN_KINASE_ST"/>
    <property type="match status" value="1"/>
</dbReference>
<keyword evidence="2 8" id="KW-0723">Serine/threonine-protein kinase</keyword>
<evidence type="ECO:0000256" key="4">
    <source>
        <dbReference type="ARBA" id="ARBA00022741"/>
    </source>
</evidence>
<feature type="domain" description="Protein kinase" evidence="10">
    <location>
        <begin position="9"/>
        <end position="280"/>
    </location>
</feature>
<protein>
    <recommendedName>
        <fullName evidence="1">non-specific serine/threonine protein kinase</fullName>
        <ecNumber evidence="1">2.7.11.1</ecNumber>
    </recommendedName>
</protein>
<dbReference type="InterPro" id="IPR008271">
    <property type="entry name" value="Ser/Thr_kinase_AS"/>
</dbReference>
<evidence type="ECO:0000256" key="2">
    <source>
        <dbReference type="ARBA" id="ARBA00022527"/>
    </source>
</evidence>
<dbReference type="AlphaFoldDB" id="A0A6A5CFU0"/>
<feature type="compositionally biased region" description="Gly residues" evidence="9">
    <location>
        <begin position="410"/>
        <end position="420"/>
    </location>
</feature>
<dbReference type="EMBL" id="VFQX01000002">
    <property type="protein sequence ID" value="KAF0984440.1"/>
    <property type="molecule type" value="Genomic_DNA"/>
</dbReference>
<evidence type="ECO:0000313" key="12">
    <source>
        <dbReference type="Proteomes" id="UP000444721"/>
    </source>
</evidence>
<dbReference type="FunFam" id="3.30.200.20:FF:000538">
    <property type="entry name" value="Putative Casein kinase I"/>
    <property type="match status" value="1"/>
</dbReference>
<dbReference type="InterPro" id="IPR017441">
    <property type="entry name" value="Protein_kinase_ATP_BS"/>
</dbReference>
<evidence type="ECO:0000259" key="10">
    <source>
        <dbReference type="PROSITE" id="PS50011"/>
    </source>
</evidence>
<keyword evidence="12" id="KW-1185">Reference proteome</keyword>
<dbReference type="GO" id="GO:0005815">
    <property type="term" value="C:microtubule organizing center"/>
    <property type="evidence" value="ECO:0007669"/>
    <property type="project" value="UniProtKB-ARBA"/>
</dbReference>
<keyword evidence="4 7" id="KW-0547">Nucleotide-binding</keyword>
<dbReference type="InterPro" id="IPR000719">
    <property type="entry name" value="Prot_kinase_dom"/>
</dbReference>
<evidence type="ECO:0000256" key="7">
    <source>
        <dbReference type="PROSITE-ProRule" id="PRU10141"/>
    </source>
</evidence>
<comment type="similarity">
    <text evidence="8">Belongs to the protein kinase superfamily.</text>
</comment>
<dbReference type="GO" id="GO:0006281">
    <property type="term" value="P:DNA repair"/>
    <property type="evidence" value="ECO:0007669"/>
    <property type="project" value="UniProtKB-ARBA"/>
</dbReference>
<evidence type="ECO:0000256" key="9">
    <source>
        <dbReference type="SAM" id="MobiDB-lite"/>
    </source>
</evidence>
<keyword evidence="3" id="KW-0808">Transferase</keyword>
<feature type="compositionally biased region" description="Polar residues" evidence="9">
    <location>
        <begin position="312"/>
        <end position="355"/>
    </location>
</feature>
<dbReference type="FunFam" id="1.10.510.10:FF:000635">
    <property type="entry name" value="Casein kinase I"/>
    <property type="match status" value="1"/>
</dbReference>
<feature type="compositionally biased region" description="Polar residues" evidence="9">
    <location>
        <begin position="428"/>
        <end position="472"/>
    </location>
</feature>
<dbReference type="SMR" id="A0A6A5CFU0"/>
<dbReference type="VEuPathDB" id="AmoebaDB:NF0004960"/>
<dbReference type="Gene3D" id="1.10.510.10">
    <property type="entry name" value="Transferase(Phosphotransferase) domain 1"/>
    <property type="match status" value="1"/>
</dbReference>
<dbReference type="InterPro" id="IPR050235">
    <property type="entry name" value="CK1_Ser-Thr_kinase"/>
</dbReference>